<name>A0A6M0IQ38_9BACT</name>
<evidence type="ECO:0008006" key="4">
    <source>
        <dbReference type="Google" id="ProtNLM"/>
    </source>
</evidence>
<organism evidence="2 3">
    <name type="scientific">Spirosoma agri</name>
    <dbReference type="NCBI Taxonomy" id="1987381"/>
    <lineage>
        <taxon>Bacteria</taxon>
        <taxon>Pseudomonadati</taxon>
        <taxon>Bacteroidota</taxon>
        <taxon>Cytophagia</taxon>
        <taxon>Cytophagales</taxon>
        <taxon>Cytophagaceae</taxon>
        <taxon>Spirosoma</taxon>
    </lineage>
</organism>
<reference evidence="2 3" key="1">
    <citation type="submission" date="2020-02" db="EMBL/GenBank/DDBJ databases">
        <title>Draft genome sequence of two Spirosoma agri KCTC 52727 and Spirosoma terrae KCTC 52035.</title>
        <authorList>
            <person name="Rojas J."/>
            <person name="Ambika Manirajan B."/>
            <person name="Ratering S."/>
            <person name="Suarez C."/>
            <person name="Schnell S."/>
        </authorList>
    </citation>
    <scope>NUCLEOTIDE SEQUENCE [LARGE SCALE GENOMIC DNA]</scope>
    <source>
        <strain evidence="2 3">KCTC 52727</strain>
    </source>
</reference>
<sequence>MKTPNRCDRQWSEQPRTKWLRLLRSLSFCASLFALSWLPVQAAKPPATIFGNYVGLPGKGKPITTRANKIRISRSQTADANVTVLMSYDKGQICELEGEATWTDGQLVLATDGLDATKPCQLMLRIKGSVLTLTDSEGRCKEVYCGTRGTFNGARFRKKT</sequence>
<feature type="signal peptide" evidence="1">
    <location>
        <begin position="1"/>
        <end position="42"/>
    </location>
</feature>
<dbReference type="RefSeq" id="WP_164042220.1">
    <property type="nucleotide sequence ID" value="NZ_JAAGNZ010000002.1"/>
</dbReference>
<keyword evidence="1" id="KW-0732">Signal</keyword>
<evidence type="ECO:0000256" key="1">
    <source>
        <dbReference type="SAM" id="SignalP"/>
    </source>
</evidence>
<feature type="chain" id="PRO_5027002679" description="Copper resistance protein NlpE" evidence="1">
    <location>
        <begin position="43"/>
        <end position="160"/>
    </location>
</feature>
<evidence type="ECO:0000313" key="2">
    <source>
        <dbReference type="EMBL" id="NEU69665.1"/>
    </source>
</evidence>
<accession>A0A6M0IQ38</accession>
<protein>
    <recommendedName>
        <fullName evidence="4">Copper resistance protein NlpE</fullName>
    </recommendedName>
</protein>
<dbReference type="AlphaFoldDB" id="A0A6M0IQ38"/>
<evidence type="ECO:0000313" key="3">
    <source>
        <dbReference type="Proteomes" id="UP000477386"/>
    </source>
</evidence>
<proteinExistence type="predicted"/>
<comment type="caution">
    <text evidence="2">The sequence shown here is derived from an EMBL/GenBank/DDBJ whole genome shotgun (WGS) entry which is preliminary data.</text>
</comment>
<gene>
    <name evidence="2" type="ORF">GK091_22485</name>
</gene>
<dbReference type="Proteomes" id="UP000477386">
    <property type="component" value="Unassembled WGS sequence"/>
</dbReference>
<keyword evidence="3" id="KW-1185">Reference proteome</keyword>
<dbReference type="EMBL" id="JAAGNZ010000002">
    <property type="protein sequence ID" value="NEU69665.1"/>
    <property type="molecule type" value="Genomic_DNA"/>
</dbReference>